<accession>A0ABV2YXJ9</accession>
<keyword evidence="3" id="KW-1185">Reference proteome</keyword>
<feature type="region of interest" description="Disordered" evidence="1">
    <location>
        <begin position="29"/>
        <end position="55"/>
    </location>
</feature>
<feature type="compositionally biased region" description="Pro residues" evidence="1">
    <location>
        <begin position="39"/>
        <end position="55"/>
    </location>
</feature>
<evidence type="ECO:0000256" key="1">
    <source>
        <dbReference type="SAM" id="MobiDB-lite"/>
    </source>
</evidence>
<reference evidence="2 3" key="1">
    <citation type="submission" date="2024-06" db="EMBL/GenBank/DDBJ databases">
        <title>The Natural Products Discovery Center: Release of the First 8490 Sequenced Strains for Exploring Actinobacteria Biosynthetic Diversity.</title>
        <authorList>
            <person name="Kalkreuter E."/>
            <person name="Kautsar S.A."/>
            <person name="Yang D."/>
            <person name="Bader C.D."/>
            <person name="Teijaro C.N."/>
            <person name="Fluegel L."/>
            <person name="Davis C.M."/>
            <person name="Simpson J.R."/>
            <person name="Lauterbach L."/>
            <person name="Steele A.D."/>
            <person name="Gui C."/>
            <person name="Meng S."/>
            <person name="Li G."/>
            <person name="Viehrig K."/>
            <person name="Ye F."/>
            <person name="Su P."/>
            <person name="Kiefer A.F."/>
            <person name="Nichols A."/>
            <person name="Cepeda A.J."/>
            <person name="Yan W."/>
            <person name="Fan B."/>
            <person name="Jiang Y."/>
            <person name="Adhikari A."/>
            <person name="Zheng C.-J."/>
            <person name="Schuster L."/>
            <person name="Cowan T.M."/>
            <person name="Smanski M.J."/>
            <person name="Chevrette M.G."/>
            <person name="De Carvalho L.P.S."/>
            <person name="Shen B."/>
        </authorList>
    </citation>
    <scope>NUCLEOTIDE SEQUENCE [LARGE SCALE GENOMIC DNA]</scope>
    <source>
        <strain evidence="2 3">NPDC033039</strain>
    </source>
</reference>
<name>A0ABV2YXJ9_9ACTN</name>
<sequence>MPDATPFILTWATLALAIFAPWPRRAPGRHSAAHLKTTPPRPAFPPMPTRPPEILPPHVQARYRTLRGEDTGAVRPYVLAHPRRRPTDAKTRAQAERRWQLDMAVRGHDVGPTRIHGVHVAPGVRTLHVAMGA</sequence>
<dbReference type="RefSeq" id="WP_037678376.1">
    <property type="nucleotide sequence ID" value="NZ_JBEZVI010000006.1"/>
</dbReference>
<dbReference type="Proteomes" id="UP001550853">
    <property type="component" value="Unassembled WGS sequence"/>
</dbReference>
<dbReference type="EMBL" id="JBEZVI010000006">
    <property type="protein sequence ID" value="MEU3710473.1"/>
    <property type="molecule type" value="Genomic_DNA"/>
</dbReference>
<evidence type="ECO:0000313" key="3">
    <source>
        <dbReference type="Proteomes" id="UP001550853"/>
    </source>
</evidence>
<evidence type="ECO:0000313" key="2">
    <source>
        <dbReference type="EMBL" id="MEU3710473.1"/>
    </source>
</evidence>
<organism evidence="2 3">
    <name type="scientific">Streptomyces catenulae</name>
    <dbReference type="NCBI Taxonomy" id="66875"/>
    <lineage>
        <taxon>Bacteria</taxon>
        <taxon>Bacillati</taxon>
        <taxon>Actinomycetota</taxon>
        <taxon>Actinomycetes</taxon>
        <taxon>Kitasatosporales</taxon>
        <taxon>Streptomycetaceae</taxon>
        <taxon>Streptomyces</taxon>
    </lineage>
</organism>
<comment type="caution">
    <text evidence="2">The sequence shown here is derived from an EMBL/GenBank/DDBJ whole genome shotgun (WGS) entry which is preliminary data.</text>
</comment>
<evidence type="ECO:0008006" key="4">
    <source>
        <dbReference type="Google" id="ProtNLM"/>
    </source>
</evidence>
<proteinExistence type="predicted"/>
<protein>
    <recommendedName>
        <fullName evidence="4">Secreted protein</fullName>
    </recommendedName>
</protein>
<gene>
    <name evidence="2" type="ORF">AB0E61_10260</name>
</gene>